<accession>A0A8I0P763</accession>
<organism evidence="1 2">
    <name type="scientific">Streptomyces stelliscabiei</name>
    <dbReference type="NCBI Taxonomy" id="146820"/>
    <lineage>
        <taxon>Bacteria</taxon>
        <taxon>Bacillati</taxon>
        <taxon>Actinomycetota</taxon>
        <taxon>Actinomycetes</taxon>
        <taxon>Kitasatosporales</taxon>
        <taxon>Streptomycetaceae</taxon>
        <taxon>Streptomyces</taxon>
    </lineage>
</organism>
<dbReference type="EMBL" id="JADBGF010000001">
    <property type="protein sequence ID" value="MBE1597195.1"/>
    <property type="molecule type" value="Genomic_DNA"/>
</dbReference>
<gene>
    <name evidence="1" type="ORF">H4687_003324</name>
</gene>
<dbReference type="RefSeq" id="WP_046916598.1">
    <property type="nucleotide sequence ID" value="NZ_JADBGF010000001.1"/>
</dbReference>
<protein>
    <submittedName>
        <fullName evidence="1">Uncharacterized protein</fullName>
    </submittedName>
</protein>
<keyword evidence="2" id="KW-1185">Reference proteome</keyword>
<dbReference type="GeneID" id="86827895"/>
<name>A0A8I0P763_9ACTN</name>
<dbReference type="Proteomes" id="UP000629287">
    <property type="component" value="Unassembled WGS sequence"/>
</dbReference>
<dbReference type="AlphaFoldDB" id="A0A8I0P763"/>
<comment type="caution">
    <text evidence="1">The sequence shown here is derived from an EMBL/GenBank/DDBJ whole genome shotgun (WGS) entry which is preliminary data.</text>
</comment>
<evidence type="ECO:0000313" key="1">
    <source>
        <dbReference type="EMBL" id="MBE1597195.1"/>
    </source>
</evidence>
<reference evidence="1 2" key="1">
    <citation type="submission" date="2020-10" db="EMBL/GenBank/DDBJ databases">
        <title>Sequencing the genomes of 1000 actinobacteria strains.</title>
        <authorList>
            <person name="Klenk H.-P."/>
        </authorList>
    </citation>
    <scope>NUCLEOTIDE SEQUENCE [LARGE SCALE GENOMIC DNA]</scope>
    <source>
        <strain evidence="1 2">DSM 41803</strain>
    </source>
</reference>
<proteinExistence type="predicted"/>
<evidence type="ECO:0000313" key="2">
    <source>
        <dbReference type="Proteomes" id="UP000629287"/>
    </source>
</evidence>
<sequence>MSEKPAPITPEEQIDNLKQRVQQLEDTVHYLSNTLAIHGILNEAEASVAKKMRREGQEILAGEQQRLRWSFRIREANKERYLSAGPVRPDEEPTP</sequence>